<dbReference type="Proteomes" id="UP000061660">
    <property type="component" value="Chromosome"/>
</dbReference>
<evidence type="ECO:0000259" key="1">
    <source>
        <dbReference type="Pfam" id="PF00085"/>
    </source>
</evidence>
<protein>
    <submittedName>
        <fullName evidence="2">Thioredoxin domain-containing protein</fullName>
    </submittedName>
</protein>
<dbReference type="AlphaFoldDB" id="A0A0U2VG34"/>
<dbReference type="SUPFAM" id="SSF52833">
    <property type="entry name" value="Thioredoxin-like"/>
    <property type="match status" value="1"/>
</dbReference>
<keyword evidence="3" id="KW-1185">Reference proteome</keyword>
<evidence type="ECO:0000313" key="2">
    <source>
        <dbReference type="EMBL" id="ALS22451.1"/>
    </source>
</evidence>
<dbReference type="InterPro" id="IPR013766">
    <property type="entry name" value="Thioredoxin_domain"/>
</dbReference>
<dbReference type="KEGG" id="pnp:IJ22_20770"/>
<organism evidence="2 3">
    <name type="scientific">Paenibacillus naphthalenovorans</name>
    <dbReference type="NCBI Taxonomy" id="162209"/>
    <lineage>
        <taxon>Bacteria</taxon>
        <taxon>Bacillati</taxon>
        <taxon>Bacillota</taxon>
        <taxon>Bacilli</taxon>
        <taxon>Bacillales</taxon>
        <taxon>Paenibacillaceae</taxon>
        <taxon>Paenibacillus</taxon>
    </lineage>
</organism>
<dbReference type="Gene3D" id="3.40.30.10">
    <property type="entry name" value="Glutaredoxin"/>
    <property type="match status" value="1"/>
</dbReference>
<name>A0A0U2VG34_9BACL</name>
<accession>A0A0U2VG34</accession>
<gene>
    <name evidence="2" type="ORF">IJ22_20770</name>
</gene>
<dbReference type="InterPro" id="IPR036249">
    <property type="entry name" value="Thioredoxin-like_sf"/>
</dbReference>
<reference evidence="2 3" key="2">
    <citation type="journal article" date="2016" name="Genome Announc.">
        <title>Complete Genome Sequences of Two Interactive Moderate Thermophiles, Paenibacillus napthalenovorans 32O-Y and Paenibacillus sp. 32O-W.</title>
        <authorList>
            <person name="Butler R.R.III."/>
            <person name="Wang J."/>
            <person name="Stark B.C."/>
            <person name="Pombert J.F."/>
        </authorList>
    </citation>
    <scope>NUCLEOTIDE SEQUENCE [LARGE SCALE GENOMIC DNA]</scope>
    <source>
        <strain evidence="2 3">32O-Y</strain>
    </source>
</reference>
<dbReference type="EMBL" id="CP013652">
    <property type="protein sequence ID" value="ALS22451.1"/>
    <property type="molecule type" value="Genomic_DNA"/>
</dbReference>
<reference evidence="3" key="1">
    <citation type="submission" date="2015-12" db="EMBL/GenBank/DDBJ databases">
        <title>Complete genome sequences of two moderately thermophilic Paenibacillus species.</title>
        <authorList>
            <person name="Butler R.III."/>
            <person name="Wang J."/>
            <person name="Stark B.C."/>
            <person name="Pombert J.-F."/>
        </authorList>
    </citation>
    <scope>NUCLEOTIDE SEQUENCE [LARGE SCALE GENOMIC DNA]</scope>
    <source>
        <strain evidence="3">32O-Y</strain>
    </source>
</reference>
<dbReference type="PATRIC" id="fig|162209.4.peg.2202"/>
<dbReference type="Pfam" id="PF00085">
    <property type="entry name" value="Thioredoxin"/>
    <property type="match status" value="1"/>
</dbReference>
<dbReference type="RefSeq" id="WP_235594296.1">
    <property type="nucleotide sequence ID" value="NZ_CP013652.1"/>
</dbReference>
<dbReference type="CDD" id="cd02947">
    <property type="entry name" value="TRX_family"/>
    <property type="match status" value="1"/>
</dbReference>
<evidence type="ECO:0000313" key="3">
    <source>
        <dbReference type="Proteomes" id="UP000061660"/>
    </source>
</evidence>
<feature type="domain" description="Thioredoxin" evidence="1">
    <location>
        <begin position="21"/>
        <end position="87"/>
    </location>
</feature>
<proteinExistence type="predicted"/>
<dbReference type="STRING" id="162209.IJ22_20770"/>
<sequence>MLPEWTEKQLLERSGGKAAKQDIRFIYFYTPLCGTCKVGMRMLEVIAAMHPDIPVGLCNINYAPGLANGWQIESVPCLVRIEDGNPAALLYRLGSVQEIRLWMLDESGKVTDRS</sequence>